<dbReference type="RefSeq" id="WP_203944590.1">
    <property type="nucleotide sequence ID" value="NZ_BOOR01000017.1"/>
</dbReference>
<dbReference type="Gene3D" id="3.40.50.1000">
    <property type="entry name" value="HAD superfamily/HAD-like"/>
    <property type="match status" value="1"/>
</dbReference>
<dbReference type="PRINTS" id="PR00413">
    <property type="entry name" value="HADHALOGNASE"/>
</dbReference>
<dbReference type="Proteomes" id="UP000605992">
    <property type="component" value="Unassembled WGS sequence"/>
</dbReference>
<sequence length="208" mass="22455">MHLPFDAVLCDFDGVIRFYDGAELAELESSFGIEPGTTARAAFAPHLDGPALTGEATVEQWMDSVVAELATRIPPEQARKLGDAFASAPFSTDQNVLDLLRHAQTQVPVVLVSNATLRLEEDLDRLGLAYFFDEVVSSARVGAAKPDPRIYQIAAERAGANPQRCLFVDDRAENAEAAVALGMTGLLYREVADLQRALAPLAGRLETD</sequence>
<keyword evidence="2" id="KW-1185">Reference proteome</keyword>
<gene>
    <name evidence="1" type="ORF">Pth03_27480</name>
</gene>
<organism evidence="1 2">
    <name type="scientific">Planotetraspora thailandica</name>
    <dbReference type="NCBI Taxonomy" id="487172"/>
    <lineage>
        <taxon>Bacteria</taxon>
        <taxon>Bacillati</taxon>
        <taxon>Actinomycetota</taxon>
        <taxon>Actinomycetes</taxon>
        <taxon>Streptosporangiales</taxon>
        <taxon>Streptosporangiaceae</taxon>
        <taxon>Planotetraspora</taxon>
    </lineage>
</organism>
<proteinExistence type="predicted"/>
<dbReference type="InterPro" id="IPR023214">
    <property type="entry name" value="HAD_sf"/>
</dbReference>
<keyword evidence="1" id="KW-0378">Hydrolase</keyword>
<dbReference type="SFLD" id="SFLDG01129">
    <property type="entry name" value="C1.5:_HAD__Beta-PGM__Phosphata"/>
    <property type="match status" value="1"/>
</dbReference>
<dbReference type="AlphaFoldDB" id="A0A8J3V5G4"/>
<accession>A0A8J3V5G4</accession>
<evidence type="ECO:0000313" key="2">
    <source>
        <dbReference type="Proteomes" id="UP000605992"/>
    </source>
</evidence>
<dbReference type="InterPro" id="IPR036412">
    <property type="entry name" value="HAD-like_sf"/>
</dbReference>
<dbReference type="Pfam" id="PF00702">
    <property type="entry name" value="Hydrolase"/>
    <property type="match status" value="1"/>
</dbReference>
<name>A0A8J3V5G4_9ACTN</name>
<comment type="caution">
    <text evidence="1">The sequence shown here is derived from an EMBL/GenBank/DDBJ whole genome shotgun (WGS) entry which is preliminary data.</text>
</comment>
<dbReference type="EMBL" id="BOOR01000017">
    <property type="protein sequence ID" value="GII54359.1"/>
    <property type="molecule type" value="Genomic_DNA"/>
</dbReference>
<dbReference type="InterPro" id="IPR006439">
    <property type="entry name" value="HAD-SF_hydro_IA"/>
</dbReference>
<dbReference type="PANTHER" id="PTHR43611">
    <property type="entry name" value="ALPHA-D-GLUCOSE 1-PHOSPHATE PHOSPHATASE"/>
    <property type="match status" value="1"/>
</dbReference>
<dbReference type="NCBIfam" id="TIGR01549">
    <property type="entry name" value="HAD-SF-IA-v1"/>
    <property type="match status" value="1"/>
</dbReference>
<dbReference type="SUPFAM" id="SSF56784">
    <property type="entry name" value="HAD-like"/>
    <property type="match status" value="1"/>
</dbReference>
<reference evidence="1" key="1">
    <citation type="submission" date="2021-01" db="EMBL/GenBank/DDBJ databases">
        <title>Whole genome shotgun sequence of Planotetraspora thailandica NBRC 104271.</title>
        <authorList>
            <person name="Komaki H."/>
            <person name="Tamura T."/>
        </authorList>
    </citation>
    <scope>NUCLEOTIDE SEQUENCE</scope>
    <source>
        <strain evidence="1">NBRC 104271</strain>
    </source>
</reference>
<dbReference type="NCBIfam" id="TIGR01509">
    <property type="entry name" value="HAD-SF-IA-v3"/>
    <property type="match status" value="1"/>
</dbReference>
<dbReference type="GO" id="GO:0016787">
    <property type="term" value="F:hydrolase activity"/>
    <property type="evidence" value="ECO:0007669"/>
    <property type="project" value="UniProtKB-KW"/>
</dbReference>
<protein>
    <submittedName>
        <fullName evidence="1">Hydrolase</fullName>
    </submittedName>
</protein>
<evidence type="ECO:0000313" key="1">
    <source>
        <dbReference type="EMBL" id="GII54359.1"/>
    </source>
</evidence>
<dbReference type="SFLD" id="SFLDS00003">
    <property type="entry name" value="Haloacid_Dehalogenase"/>
    <property type="match status" value="1"/>
</dbReference>
<dbReference type="PANTHER" id="PTHR43611:SF3">
    <property type="entry name" value="FLAVIN MONONUCLEOTIDE HYDROLASE 1, CHLOROPLATIC"/>
    <property type="match status" value="1"/>
</dbReference>